<protein>
    <recommendedName>
        <fullName evidence="3">HD domain-containing protein</fullName>
    </recommendedName>
</protein>
<gene>
    <name evidence="1" type="ORF">ACFP2T_35875</name>
</gene>
<keyword evidence="2" id="KW-1185">Reference proteome</keyword>
<name>A0ABW1KIH0_9ACTN</name>
<organism evidence="1 2">
    <name type="scientific">Plantactinospora solaniradicis</name>
    <dbReference type="NCBI Taxonomy" id="1723736"/>
    <lineage>
        <taxon>Bacteria</taxon>
        <taxon>Bacillati</taxon>
        <taxon>Actinomycetota</taxon>
        <taxon>Actinomycetes</taxon>
        <taxon>Micromonosporales</taxon>
        <taxon>Micromonosporaceae</taxon>
        <taxon>Plantactinospora</taxon>
    </lineage>
</organism>
<sequence length="141" mass="15409">MILAVVGSHILTPEQGKAAWPLVMGLILFHDPMEVVTGDATGIDSVVREAAKMCGFREPTEEAPSPQWPLTVYAPGVREWNPPGGNGYMARNAKIVGRLQRGRDKLVRVAKRVNQSTYGSGWTADRAREVLGADDALTYYL</sequence>
<evidence type="ECO:0008006" key="3">
    <source>
        <dbReference type="Google" id="ProtNLM"/>
    </source>
</evidence>
<dbReference type="RefSeq" id="WP_377429823.1">
    <property type="nucleotide sequence ID" value="NZ_JBHSPR010000044.1"/>
</dbReference>
<reference evidence="2" key="1">
    <citation type="journal article" date="2019" name="Int. J. Syst. Evol. Microbiol.">
        <title>The Global Catalogue of Microorganisms (GCM) 10K type strain sequencing project: providing services to taxonomists for standard genome sequencing and annotation.</title>
        <authorList>
            <consortium name="The Broad Institute Genomics Platform"/>
            <consortium name="The Broad Institute Genome Sequencing Center for Infectious Disease"/>
            <person name="Wu L."/>
            <person name="Ma J."/>
        </authorList>
    </citation>
    <scope>NUCLEOTIDE SEQUENCE [LARGE SCALE GENOMIC DNA]</scope>
    <source>
        <strain evidence="2">ZS-35-S2</strain>
    </source>
</reference>
<comment type="caution">
    <text evidence="1">The sequence shown here is derived from an EMBL/GenBank/DDBJ whole genome shotgun (WGS) entry which is preliminary data.</text>
</comment>
<evidence type="ECO:0000313" key="2">
    <source>
        <dbReference type="Proteomes" id="UP001596203"/>
    </source>
</evidence>
<dbReference type="Proteomes" id="UP001596203">
    <property type="component" value="Unassembled WGS sequence"/>
</dbReference>
<proteinExistence type="predicted"/>
<evidence type="ECO:0000313" key="1">
    <source>
        <dbReference type="EMBL" id="MFC6021535.1"/>
    </source>
</evidence>
<accession>A0ABW1KIH0</accession>
<dbReference type="EMBL" id="JBHSPR010000044">
    <property type="protein sequence ID" value="MFC6021535.1"/>
    <property type="molecule type" value="Genomic_DNA"/>
</dbReference>